<keyword evidence="1" id="KW-0229">DNA integration</keyword>
<evidence type="ECO:0000256" key="4">
    <source>
        <dbReference type="PROSITE-ProRule" id="PRU01248"/>
    </source>
</evidence>
<dbReference type="Gene3D" id="1.10.150.130">
    <property type="match status" value="1"/>
</dbReference>
<dbReference type="GO" id="GO:0006310">
    <property type="term" value="P:DNA recombination"/>
    <property type="evidence" value="ECO:0007669"/>
    <property type="project" value="UniProtKB-KW"/>
</dbReference>
<dbReference type="Pfam" id="PF02899">
    <property type="entry name" value="Phage_int_SAM_1"/>
    <property type="match status" value="1"/>
</dbReference>
<keyword evidence="3" id="KW-0233">DNA recombination</keyword>
<protein>
    <recommendedName>
        <fullName evidence="9">Tyrosine recombinase XerC</fullName>
    </recommendedName>
</protein>
<dbReference type="PROSITE" id="PS51900">
    <property type="entry name" value="CB"/>
    <property type="match status" value="1"/>
</dbReference>
<comment type="caution">
    <text evidence="7">The sequence shown here is derived from an EMBL/GenBank/DDBJ whole genome shotgun (WGS) entry which is preliminary data.</text>
</comment>
<evidence type="ECO:0000259" key="6">
    <source>
        <dbReference type="PROSITE" id="PS51900"/>
    </source>
</evidence>
<evidence type="ECO:0000259" key="5">
    <source>
        <dbReference type="PROSITE" id="PS51898"/>
    </source>
</evidence>
<dbReference type="InterPro" id="IPR050090">
    <property type="entry name" value="Tyrosine_recombinase_XerCD"/>
</dbReference>
<organism evidence="7 8">
    <name type="scientific">Candidatus Wolfebacteria bacterium RIFCSPHIGHO2_01_FULL_48_22</name>
    <dbReference type="NCBI Taxonomy" id="1802555"/>
    <lineage>
        <taxon>Bacteria</taxon>
        <taxon>Candidatus Wolfeibacteriota</taxon>
    </lineage>
</organism>
<dbReference type="InterPro" id="IPR044068">
    <property type="entry name" value="CB"/>
</dbReference>
<accession>A0A1F8DPH0</accession>
<dbReference type="Proteomes" id="UP000177029">
    <property type="component" value="Unassembled WGS sequence"/>
</dbReference>
<dbReference type="Gene3D" id="1.10.443.10">
    <property type="entry name" value="Intergrase catalytic core"/>
    <property type="match status" value="1"/>
</dbReference>
<dbReference type="PANTHER" id="PTHR30349:SF81">
    <property type="entry name" value="TYROSINE RECOMBINASE XERC"/>
    <property type="match status" value="1"/>
</dbReference>
<dbReference type="InterPro" id="IPR010998">
    <property type="entry name" value="Integrase_recombinase_N"/>
</dbReference>
<dbReference type="GO" id="GO:0015074">
    <property type="term" value="P:DNA integration"/>
    <property type="evidence" value="ECO:0007669"/>
    <property type="project" value="UniProtKB-KW"/>
</dbReference>
<evidence type="ECO:0000313" key="7">
    <source>
        <dbReference type="EMBL" id="OGM90332.1"/>
    </source>
</evidence>
<dbReference type="STRING" id="1802555.A2755_04035"/>
<feature type="domain" description="Core-binding (CB)" evidence="6">
    <location>
        <begin position="2"/>
        <end position="91"/>
    </location>
</feature>
<dbReference type="InterPro" id="IPR013762">
    <property type="entry name" value="Integrase-like_cat_sf"/>
</dbReference>
<dbReference type="Pfam" id="PF00589">
    <property type="entry name" value="Phage_integrase"/>
    <property type="match status" value="1"/>
</dbReference>
<evidence type="ECO:0000256" key="3">
    <source>
        <dbReference type="ARBA" id="ARBA00023172"/>
    </source>
</evidence>
<feature type="domain" description="Tyr recombinase" evidence="5">
    <location>
        <begin position="112"/>
        <end position="295"/>
    </location>
</feature>
<name>A0A1F8DPH0_9BACT</name>
<dbReference type="PROSITE" id="PS51898">
    <property type="entry name" value="TYR_RECOMBINASE"/>
    <property type="match status" value="1"/>
</dbReference>
<dbReference type="InterPro" id="IPR004107">
    <property type="entry name" value="Integrase_SAM-like_N"/>
</dbReference>
<dbReference type="CDD" id="cd00798">
    <property type="entry name" value="INT_XerDC_C"/>
    <property type="match status" value="1"/>
</dbReference>
<evidence type="ECO:0008006" key="9">
    <source>
        <dbReference type="Google" id="ProtNLM"/>
    </source>
</evidence>
<gene>
    <name evidence="7" type="ORF">A2755_04035</name>
</gene>
<evidence type="ECO:0000256" key="2">
    <source>
        <dbReference type="ARBA" id="ARBA00023125"/>
    </source>
</evidence>
<dbReference type="GO" id="GO:0003677">
    <property type="term" value="F:DNA binding"/>
    <property type="evidence" value="ECO:0007669"/>
    <property type="project" value="UniProtKB-UniRule"/>
</dbReference>
<dbReference type="InterPro" id="IPR002104">
    <property type="entry name" value="Integrase_catalytic"/>
</dbReference>
<keyword evidence="2 4" id="KW-0238">DNA-binding</keyword>
<dbReference type="EMBL" id="MGIP01000026">
    <property type="protein sequence ID" value="OGM90332.1"/>
    <property type="molecule type" value="Genomic_DNA"/>
</dbReference>
<reference evidence="7 8" key="1">
    <citation type="journal article" date="2016" name="Nat. Commun.">
        <title>Thousands of microbial genomes shed light on interconnected biogeochemical processes in an aquifer system.</title>
        <authorList>
            <person name="Anantharaman K."/>
            <person name="Brown C.T."/>
            <person name="Hug L.A."/>
            <person name="Sharon I."/>
            <person name="Castelle C.J."/>
            <person name="Probst A.J."/>
            <person name="Thomas B.C."/>
            <person name="Singh A."/>
            <person name="Wilkins M.J."/>
            <person name="Karaoz U."/>
            <person name="Brodie E.L."/>
            <person name="Williams K.H."/>
            <person name="Hubbard S.S."/>
            <person name="Banfield J.F."/>
        </authorList>
    </citation>
    <scope>NUCLEOTIDE SEQUENCE [LARGE SCALE GENOMIC DNA]</scope>
</reference>
<evidence type="ECO:0000256" key="1">
    <source>
        <dbReference type="ARBA" id="ARBA00022908"/>
    </source>
</evidence>
<sequence length="304" mass="35072">MSELERYIEDYLDHLDIEKNRSPKTVQNYRRYLMAFVQDQKAKTLKDLNEDTVRRFRVTLARKHAAAGDVIKKNTQAYYAIALRNFLKYLVKRNMPLRVLPDQIDLPKVPQRQIEIMEYSDLERFMQGPQGDSLRALRDKAILEMLFSTGLRVSELCSLSRYMDFGRGEITVRGKGSKLRIVFISESAKVAIKKYLEKRGDAEEALFISLSKAKNPKVIGPIIPRAVQRMVRHYAKKAGILGKVSPHQLRHQFATDLLMNGADLRSVQELLGHSNIATTQVYTHITNKQLREVHKAFHGKRHKA</sequence>
<dbReference type="InterPro" id="IPR011010">
    <property type="entry name" value="DNA_brk_join_enz"/>
</dbReference>
<dbReference type="AlphaFoldDB" id="A0A1F8DPH0"/>
<proteinExistence type="predicted"/>
<dbReference type="SUPFAM" id="SSF56349">
    <property type="entry name" value="DNA breaking-rejoining enzymes"/>
    <property type="match status" value="1"/>
</dbReference>
<dbReference type="PANTHER" id="PTHR30349">
    <property type="entry name" value="PHAGE INTEGRASE-RELATED"/>
    <property type="match status" value="1"/>
</dbReference>
<evidence type="ECO:0000313" key="8">
    <source>
        <dbReference type="Proteomes" id="UP000177029"/>
    </source>
</evidence>
<dbReference type="NCBIfam" id="NF040815">
    <property type="entry name" value="recomb_XerA_Arch"/>
    <property type="match status" value="1"/>
</dbReference>